<dbReference type="Gene3D" id="2.60.120.650">
    <property type="entry name" value="Cupin"/>
    <property type="match status" value="1"/>
</dbReference>
<dbReference type="RefSeq" id="XP_066804806.1">
    <property type="nucleotide sequence ID" value="XM_066944883.1"/>
</dbReference>
<gene>
    <name evidence="3" type="ORF">IAR55_001760</name>
</gene>
<reference evidence="3 4" key="1">
    <citation type="journal article" date="2024" name="bioRxiv">
        <title>Comparative genomics of Cryptococcus and Kwoniella reveals pathogenesis evolution and contrasting karyotype dynamics via intercentromeric recombination or chromosome fusion.</title>
        <authorList>
            <person name="Coelho M.A."/>
            <person name="David-Palma M."/>
            <person name="Shea T."/>
            <person name="Bowers K."/>
            <person name="McGinley-Smith S."/>
            <person name="Mohammad A.W."/>
            <person name="Gnirke A."/>
            <person name="Yurkov A.M."/>
            <person name="Nowrousian M."/>
            <person name="Sun S."/>
            <person name="Cuomo C.A."/>
            <person name="Heitman J."/>
        </authorList>
    </citation>
    <scope>NUCLEOTIDE SEQUENCE [LARGE SCALE GENOMIC DNA]</scope>
    <source>
        <strain evidence="3 4">CBS 13917</strain>
    </source>
</reference>
<evidence type="ECO:0000256" key="1">
    <source>
        <dbReference type="SAM" id="MobiDB-lite"/>
    </source>
</evidence>
<dbReference type="Proteomes" id="UP001388673">
    <property type="component" value="Unassembled WGS sequence"/>
</dbReference>
<dbReference type="PANTHER" id="PTHR12461">
    <property type="entry name" value="HYPOXIA-INDUCIBLE FACTOR 1 ALPHA INHIBITOR-RELATED"/>
    <property type="match status" value="1"/>
</dbReference>
<dbReference type="Pfam" id="PF13621">
    <property type="entry name" value="Cupin_8"/>
    <property type="match status" value="1"/>
</dbReference>
<dbReference type="InterPro" id="IPR041667">
    <property type="entry name" value="Cupin_8"/>
</dbReference>
<protein>
    <recommendedName>
        <fullName evidence="2">JmjC domain-containing protein</fullName>
    </recommendedName>
</protein>
<feature type="domain" description="JmjC" evidence="2">
    <location>
        <begin position="105"/>
        <end position="307"/>
    </location>
</feature>
<dbReference type="GeneID" id="92179019"/>
<organism evidence="3 4">
    <name type="scientific">Kwoniella newhampshirensis</name>
    <dbReference type="NCBI Taxonomy" id="1651941"/>
    <lineage>
        <taxon>Eukaryota</taxon>
        <taxon>Fungi</taxon>
        <taxon>Dikarya</taxon>
        <taxon>Basidiomycota</taxon>
        <taxon>Agaricomycotina</taxon>
        <taxon>Tremellomycetes</taxon>
        <taxon>Tremellales</taxon>
        <taxon>Cryptococcaceae</taxon>
        <taxon>Kwoniella</taxon>
    </lineage>
</organism>
<dbReference type="PANTHER" id="PTHR12461:SF105">
    <property type="entry name" value="HYPOXIA-INDUCIBLE FACTOR 1-ALPHA INHIBITOR"/>
    <property type="match status" value="1"/>
</dbReference>
<proteinExistence type="predicted"/>
<keyword evidence="4" id="KW-1185">Reference proteome</keyword>
<dbReference type="PROSITE" id="PS51184">
    <property type="entry name" value="JMJC"/>
    <property type="match status" value="1"/>
</dbReference>
<dbReference type="InterPro" id="IPR003347">
    <property type="entry name" value="JmjC_dom"/>
</dbReference>
<evidence type="ECO:0000313" key="3">
    <source>
        <dbReference type="EMBL" id="KAK8864510.1"/>
    </source>
</evidence>
<dbReference type="AlphaFoldDB" id="A0AAW0Z340"/>
<dbReference type="SMART" id="SM00558">
    <property type="entry name" value="JmjC"/>
    <property type="match status" value="1"/>
</dbReference>
<dbReference type="SUPFAM" id="SSF51197">
    <property type="entry name" value="Clavaminate synthase-like"/>
    <property type="match status" value="1"/>
</dbReference>
<dbReference type="KEGG" id="kne:92179019"/>
<feature type="compositionally biased region" description="Low complexity" evidence="1">
    <location>
        <begin position="219"/>
        <end position="245"/>
    </location>
</feature>
<dbReference type="EMBL" id="JBCAWK010000003">
    <property type="protein sequence ID" value="KAK8864510.1"/>
    <property type="molecule type" value="Genomic_DNA"/>
</dbReference>
<feature type="region of interest" description="Disordered" evidence="1">
    <location>
        <begin position="212"/>
        <end position="246"/>
    </location>
</feature>
<evidence type="ECO:0000259" key="2">
    <source>
        <dbReference type="PROSITE" id="PS51184"/>
    </source>
</evidence>
<name>A0AAW0Z340_9TREE</name>
<sequence>MSTPTLAPIIRSAKSVCSLSPSALRTHLIAGPSRATPLHLPDLISDWPALKTWSLSDHMKAVRDGVGENKSVEVELGKKGRGYLHKEWQRVWMPFGLFLDAFILNLVPSSSPSEELPTAYLAQSDILDSSPNLLEAIPVLPHFYEGKEKSLYRRTMWIGPKGSFTPFHKDPYHGIYSQIVGKKTFHILPPGAVPHLDISSLPRHTNTSQIPLPVSRIYSSPSSPTSTTSTSPPVGPTTSTSNTLDDLSDLPHAIVQTWRTKLDAAFDMPGACQVTLEAGESVLVPEGWWHAAEGVDGSGVGVNAWFR</sequence>
<accession>A0AAW0Z340</accession>
<comment type="caution">
    <text evidence="3">The sequence shown here is derived from an EMBL/GenBank/DDBJ whole genome shotgun (WGS) entry which is preliminary data.</text>
</comment>
<evidence type="ECO:0000313" key="4">
    <source>
        <dbReference type="Proteomes" id="UP001388673"/>
    </source>
</evidence>